<dbReference type="EMBL" id="CP038141">
    <property type="protein sequence ID" value="QDH17515.1"/>
    <property type="molecule type" value="Genomic_DNA"/>
</dbReference>
<evidence type="ECO:0000259" key="2">
    <source>
        <dbReference type="Pfam" id="PF01936"/>
    </source>
</evidence>
<name>A0A4Y6UN85_9PROT</name>
<dbReference type="Proteomes" id="UP000316313">
    <property type="component" value="Chromosome"/>
</dbReference>
<dbReference type="KEGG" id="ssam:E3D00_08025"/>
<dbReference type="InterPro" id="IPR021139">
    <property type="entry name" value="NYN"/>
</dbReference>
<feature type="region of interest" description="Disordered" evidence="1">
    <location>
        <begin position="172"/>
        <end position="202"/>
    </location>
</feature>
<dbReference type="PANTHER" id="PTHR35458">
    <property type="entry name" value="SLR0755 PROTEIN"/>
    <property type="match status" value="1"/>
</dbReference>
<dbReference type="GO" id="GO:0004540">
    <property type="term" value="F:RNA nuclease activity"/>
    <property type="evidence" value="ECO:0007669"/>
    <property type="project" value="InterPro"/>
</dbReference>
<feature type="domain" description="NYN" evidence="2">
    <location>
        <begin position="8"/>
        <end position="165"/>
    </location>
</feature>
<dbReference type="CDD" id="cd10911">
    <property type="entry name" value="PIN_LabA"/>
    <property type="match status" value="1"/>
</dbReference>
<dbReference type="Gene3D" id="3.40.50.1010">
    <property type="entry name" value="5'-nuclease"/>
    <property type="match status" value="1"/>
</dbReference>
<sequence length="202" mass="23023">MLLRPHERTALFIDGASLHHAARNLGFEVDFRSLRKMFETQSQFQRAYYYAAMPETDDYSPLRPLTDWLAYNGYHLVVKNAREFTDHSGRRRIKGNMDVELTVDLLEQSHKLDHAVIISGDSDLRRAVEAAQTRGVRVTVISSMRSTPPMIGDDLRRQADVFVELASIAPSFTRRHPEGRPRPPAPPVRHPADFNSDEGDEV</sequence>
<keyword evidence="4" id="KW-1185">Reference proteome</keyword>
<dbReference type="PANTHER" id="PTHR35458:SF2">
    <property type="entry name" value="SLR0755 PROTEIN"/>
    <property type="match status" value="1"/>
</dbReference>
<dbReference type="Pfam" id="PF01936">
    <property type="entry name" value="NYN"/>
    <property type="match status" value="1"/>
</dbReference>
<evidence type="ECO:0000313" key="4">
    <source>
        <dbReference type="Proteomes" id="UP000316313"/>
    </source>
</evidence>
<dbReference type="AlphaFoldDB" id="A0A4Y6UN85"/>
<evidence type="ECO:0000313" key="3">
    <source>
        <dbReference type="EMBL" id="QDH17515.1"/>
    </source>
</evidence>
<reference evidence="3 4" key="1">
    <citation type="submission" date="2019-03" db="EMBL/GenBank/DDBJ databases">
        <title>The complete genome sequence of Swingsia samuiensis NBRC107927(T).</title>
        <authorList>
            <person name="Chua K.-O."/>
            <person name="Chan K.-G."/>
            <person name="See-Too W.-S."/>
        </authorList>
    </citation>
    <scope>NUCLEOTIDE SEQUENCE [LARGE SCALE GENOMIC DNA]</scope>
    <source>
        <strain evidence="3 4">AH83</strain>
    </source>
</reference>
<organism evidence="3 4">
    <name type="scientific">Swingsia samuiensis</name>
    <dbReference type="NCBI Taxonomy" id="1293412"/>
    <lineage>
        <taxon>Bacteria</taxon>
        <taxon>Pseudomonadati</taxon>
        <taxon>Pseudomonadota</taxon>
        <taxon>Alphaproteobacteria</taxon>
        <taxon>Acetobacterales</taxon>
        <taxon>Acetobacteraceae</taxon>
        <taxon>Swingsia</taxon>
    </lineage>
</organism>
<proteinExistence type="predicted"/>
<gene>
    <name evidence="3" type="ORF">E3D00_08025</name>
</gene>
<protein>
    <submittedName>
        <fullName evidence="3">NYN domain-containing protein</fullName>
    </submittedName>
</protein>
<evidence type="ECO:0000256" key="1">
    <source>
        <dbReference type="SAM" id="MobiDB-lite"/>
    </source>
</evidence>
<dbReference type="InterPro" id="IPR047140">
    <property type="entry name" value="LabA"/>
</dbReference>
<dbReference type="OrthoDB" id="9794137at2"/>
<dbReference type="RefSeq" id="WP_141461535.1">
    <property type="nucleotide sequence ID" value="NZ_CP038141.1"/>
</dbReference>
<accession>A0A4Y6UN85</accession>